<proteinExistence type="inferred from homology"/>
<keyword evidence="8" id="KW-0012">Acyltransferase</keyword>
<comment type="catalytic activity">
    <reaction evidence="1 8">
        <text>an S-substituted glutathione + H2O = an S-substituted L-cysteinylglycine + L-glutamate</text>
        <dbReference type="Rhea" id="RHEA:59468"/>
        <dbReference type="ChEBI" id="CHEBI:15377"/>
        <dbReference type="ChEBI" id="CHEBI:29985"/>
        <dbReference type="ChEBI" id="CHEBI:90779"/>
        <dbReference type="ChEBI" id="CHEBI:143103"/>
        <dbReference type="EC" id="3.4.19.13"/>
    </reaction>
</comment>
<feature type="binding site" evidence="7">
    <location>
        <position position="118"/>
    </location>
    <ligand>
        <name>L-glutamate</name>
        <dbReference type="ChEBI" id="CHEBI:29985"/>
    </ligand>
</feature>
<dbReference type="FunFam" id="1.10.246.130:FF:000001">
    <property type="entry name" value="Gamma-glutamyltransferase 5 isoform 1"/>
    <property type="match status" value="1"/>
</dbReference>
<reference evidence="9 10" key="1">
    <citation type="journal article" date="2021" name="Nat. Commun.">
        <title>Genetic determinants of endophytism in the Arabidopsis root mycobiome.</title>
        <authorList>
            <person name="Mesny F."/>
            <person name="Miyauchi S."/>
            <person name="Thiergart T."/>
            <person name="Pickel B."/>
            <person name="Atanasova L."/>
            <person name="Karlsson M."/>
            <person name="Huettel B."/>
            <person name="Barry K.W."/>
            <person name="Haridas S."/>
            <person name="Chen C."/>
            <person name="Bauer D."/>
            <person name="Andreopoulos W."/>
            <person name="Pangilinan J."/>
            <person name="LaButti K."/>
            <person name="Riley R."/>
            <person name="Lipzen A."/>
            <person name="Clum A."/>
            <person name="Drula E."/>
            <person name="Henrissat B."/>
            <person name="Kohler A."/>
            <person name="Grigoriev I.V."/>
            <person name="Martin F.M."/>
            <person name="Hacquard S."/>
        </authorList>
    </citation>
    <scope>NUCLEOTIDE SEQUENCE [LARGE SCALE GENOMIC DNA]</scope>
    <source>
        <strain evidence="9 10">MPI-CAGE-CH-0241</strain>
    </source>
</reference>
<dbReference type="EC" id="2.3.2.2" evidence="8"/>
<dbReference type="OrthoDB" id="1081007at2759"/>
<feature type="binding site" evidence="7">
    <location>
        <position position="485"/>
    </location>
    <ligand>
        <name>L-glutamate</name>
        <dbReference type="ChEBI" id="CHEBI:29985"/>
    </ligand>
</feature>
<dbReference type="InterPro" id="IPR000101">
    <property type="entry name" value="GGT_peptidase"/>
</dbReference>
<feature type="active site" description="Nucleophile" evidence="6">
    <location>
        <position position="391"/>
    </location>
</feature>
<comment type="function">
    <text evidence="8">Cleaves the gamma-glutamyl peptide bond of glutathione and glutathione conjugates.</text>
</comment>
<evidence type="ECO:0000313" key="10">
    <source>
        <dbReference type="Proteomes" id="UP000777438"/>
    </source>
</evidence>
<evidence type="ECO:0000256" key="8">
    <source>
        <dbReference type="RuleBase" id="RU368068"/>
    </source>
</evidence>
<evidence type="ECO:0000256" key="2">
    <source>
        <dbReference type="ARBA" id="ARBA00001089"/>
    </source>
</evidence>
<organism evidence="9 10">
    <name type="scientific">Thelonectria olida</name>
    <dbReference type="NCBI Taxonomy" id="1576542"/>
    <lineage>
        <taxon>Eukaryota</taxon>
        <taxon>Fungi</taxon>
        <taxon>Dikarya</taxon>
        <taxon>Ascomycota</taxon>
        <taxon>Pezizomycotina</taxon>
        <taxon>Sordariomycetes</taxon>
        <taxon>Hypocreomycetidae</taxon>
        <taxon>Hypocreales</taxon>
        <taxon>Nectriaceae</taxon>
        <taxon>Thelonectria</taxon>
    </lineage>
</organism>
<dbReference type="Pfam" id="PF01019">
    <property type="entry name" value="G_glu_transpept"/>
    <property type="match status" value="1"/>
</dbReference>
<evidence type="ECO:0000256" key="7">
    <source>
        <dbReference type="PIRSR" id="PIRSR600101-2"/>
    </source>
</evidence>
<dbReference type="Gene3D" id="1.10.246.130">
    <property type="match status" value="1"/>
</dbReference>
<protein>
    <recommendedName>
        <fullName evidence="8">Glutathione hydrolase</fullName>
        <ecNumber evidence="8">2.3.2.2</ecNumber>
        <ecNumber evidence="8">3.4.19.13</ecNumber>
    </recommendedName>
    <alternativeName>
        <fullName evidence="8">Gamma-glutamyltransferase</fullName>
    </alternativeName>
    <alternativeName>
        <fullName evidence="8">Gamma-glutamyltranspeptidase</fullName>
    </alternativeName>
</protein>
<comment type="similarity">
    <text evidence="4">Belongs to the gamma-glutamyltransferase family.</text>
</comment>
<sequence>MLLPPLKSSSDDNGRSTLEITMICSASLLLILTLCGLASNASFPPSGPDPAIGAVSSLDARCSRIGTDVLLKGGNAADAIIATEFCVGVIGMYLTGIGGGGFAVIRNSRGDYEFIDFRESAPAASNETMFTADPDASSTGGLASGVPGELRGLQYLHRKYGSLPWDNLIEPSIAVARDGFVVGKDLEFGMDYINNDELFLSSPWRPDFAPRGRRVKAGDVMTRKRYANMLQVIRDKGADAFYTGKLAGQVVSAIQSAGGIMTLEDLANYKVKSRPLVKLEFGEYRLVTSGTPSGGIVGLSILNTFKRYQHTEDLSMINLTAHRLVETFRFGYGARTELGDPDFHPEILEYQKRLLSKETAEKIKSRILDDRTQPVEAYNPEGLEILETPGTSHISTADASGMAVSLTSTINLAFGSQVMVPALGVIMNNEMDDFSVPNRSNAFGFISSPSNYIRPGKRPLSSMSPYIVEFSANKSLAMVIGGAGGSRIITATVQGLLNVLNRQMNAVSAVQEPRIHDQLVPNQLLFEYTYDNSTRASLIKKGHKSGWQVHGSDLQVVRLLPNGTFEAAGETRQHESGGFAV</sequence>
<dbReference type="AlphaFoldDB" id="A0A9P8VS49"/>
<evidence type="ECO:0000256" key="1">
    <source>
        <dbReference type="ARBA" id="ARBA00001049"/>
    </source>
</evidence>
<keyword evidence="8" id="KW-0378">Hydrolase</keyword>
<keyword evidence="10" id="KW-1185">Reference proteome</keyword>
<feature type="binding site" evidence="7">
    <location>
        <begin position="409"/>
        <end position="411"/>
    </location>
    <ligand>
        <name>L-glutamate</name>
        <dbReference type="ChEBI" id="CHEBI:29985"/>
    </ligand>
</feature>
<name>A0A9P8VS49_9HYPO</name>
<dbReference type="PANTHER" id="PTHR11686">
    <property type="entry name" value="GAMMA GLUTAMYL TRANSPEPTIDASE"/>
    <property type="match status" value="1"/>
</dbReference>
<evidence type="ECO:0000256" key="3">
    <source>
        <dbReference type="ARBA" id="ARBA00005115"/>
    </source>
</evidence>
<dbReference type="SUPFAM" id="SSF56235">
    <property type="entry name" value="N-terminal nucleophile aminohydrolases (Ntn hydrolases)"/>
    <property type="match status" value="1"/>
</dbReference>
<evidence type="ECO:0000256" key="5">
    <source>
        <dbReference type="ARBA" id="ARBA00047417"/>
    </source>
</evidence>
<dbReference type="EC" id="3.4.19.13" evidence="8"/>
<keyword evidence="8" id="KW-0808">Transferase</keyword>
<dbReference type="FunFam" id="3.60.20.40:FF:000001">
    <property type="entry name" value="Gamma-glutamyltranspeptidase 1"/>
    <property type="match status" value="1"/>
</dbReference>
<dbReference type="PANTHER" id="PTHR11686:SF62">
    <property type="entry name" value="GLUTATHIONE HYDROLASE"/>
    <property type="match status" value="1"/>
</dbReference>
<dbReference type="Gene3D" id="3.60.20.40">
    <property type="match status" value="1"/>
</dbReference>
<dbReference type="Proteomes" id="UP000777438">
    <property type="component" value="Unassembled WGS sequence"/>
</dbReference>
<dbReference type="GO" id="GO:0103068">
    <property type="term" value="F:leukotriene C4 gamma-glutamyl transferase activity"/>
    <property type="evidence" value="ECO:0007669"/>
    <property type="project" value="UniProtKB-EC"/>
</dbReference>
<comment type="catalytic activity">
    <reaction evidence="5 8">
        <text>an N-terminal (5-L-glutamyl)-[peptide] + an alpha-amino acid = 5-L-glutamyl amino acid + an N-terminal L-alpha-aminoacyl-[peptide]</text>
        <dbReference type="Rhea" id="RHEA:23904"/>
        <dbReference type="Rhea" id="RHEA-COMP:9780"/>
        <dbReference type="Rhea" id="RHEA-COMP:9795"/>
        <dbReference type="ChEBI" id="CHEBI:77644"/>
        <dbReference type="ChEBI" id="CHEBI:78597"/>
        <dbReference type="ChEBI" id="CHEBI:78599"/>
        <dbReference type="ChEBI" id="CHEBI:78608"/>
        <dbReference type="EC" id="2.3.2.2"/>
    </reaction>
</comment>
<evidence type="ECO:0000256" key="6">
    <source>
        <dbReference type="PIRSR" id="PIRSR600101-1"/>
    </source>
</evidence>
<dbReference type="NCBIfam" id="TIGR00066">
    <property type="entry name" value="g_glut_trans"/>
    <property type="match status" value="1"/>
</dbReference>
<dbReference type="GO" id="GO:0036374">
    <property type="term" value="F:glutathione hydrolase activity"/>
    <property type="evidence" value="ECO:0007669"/>
    <property type="project" value="UniProtKB-UniRule"/>
</dbReference>
<dbReference type="InterPro" id="IPR043138">
    <property type="entry name" value="GGT_lsub"/>
</dbReference>
<accession>A0A9P8VS49</accession>
<comment type="catalytic activity">
    <reaction evidence="2 8">
        <text>glutathione + H2O = L-cysteinylglycine + L-glutamate</text>
        <dbReference type="Rhea" id="RHEA:28807"/>
        <dbReference type="ChEBI" id="CHEBI:15377"/>
        <dbReference type="ChEBI" id="CHEBI:29985"/>
        <dbReference type="ChEBI" id="CHEBI:57925"/>
        <dbReference type="ChEBI" id="CHEBI:61694"/>
        <dbReference type="EC" id="3.4.19.13"/>
    </reaction>
</comment>
<dbReference type="GO" id="GO:0005886">
    <property type="term" value="C:plasma membrane"/>
    <property type="evidence" value="ECO:0007669"/>
    <property type="project" value="TreeGrafter"/>
</dbReference>
<dbReference type="EMBL" id="JAGPYM010000046">
    <property type="protein sequence ID" value="KAH6873453.1"/>
    <property type="molecule type" value="Genomic_DNA"/>
</dbReference>
<dbReference type="GO" id="GO:0006751">
    <property type="term" value="P:glutathione catabolic process"/>
    <property type="evidence" value="ECO:0007669"/>
    <property type="project" value="UniProtKB-UniRule"/>
</dbReference>
<feature type="binding site" evidence="7">
    <location>
        <position position="433"/>
    </location>
    <ligand>
        <name>L-glutamate</name>
        <dbReference type="ChEBI" id="CHEBI:29985"/>
    </ligand>
</feature>
<dbReference type="PRINTS" id="PR01210">
    <property type="entry name" value="GGTRANSPTASE"/>
</dbReference>
<feature type="binding site" evidence="7">
    <location>
        <begin position="461"/>
        <end position="462"/>
    </location>
    <ligand>
        <name>L-glutamate</name>
        <dbReference type="ChEBI" id="CHEBI:29985"/>
    </ligand>
</feature>
<dbReference type="InterPro" id="IPR029055">
    <property type="entry name" value="Ntn_hydrolases_N"/>
</dbReference>
<gene>
    <name evidence="9" type="ORF">B0T10DRAFT_499775</name>
</gene>
<dbReference type="InterPro" id="IPR043137">
    <property type="entry name" value="GGT_ssub_C"/>
</dbReference>
<evidence type="ECO:0000313" key="9">
    <source>
        <dbReference type="EMBL" id="KAH6873453.1"/>
    </source>
</evidence>
<comment type="caution">
    <text evidence="9">The sequence shown here is derived from an EMBL/GenBank/DDBJ whole genome shotgun (WGS) entry which is preliminary data.</text>
</comment>
<comment type="pathway">
    <text evidence="3 8">Sulfur metabolism; glutathione metabolism.</text>
</comment>
<evidence type="ECO:0000256" key="4">
    <source>
        <dbReference type="ARBA" id="ARBA00009381"/>
    </source>
</evidence>